<evidence type="ECO:0000313" key="4">
    <source>
        <dbReference type="Proteomes" id="UP001358417"/>
    </source>
</evidence>
<protein>
    <recommendedName>
        <fullName evidence="2">Myb-like DNA-binding domain-containing protein</fullName>
    </recommendedName>
</protein>
<dbReference type="Pfam" id="PF22980">
    <property type="entry name" value="Myb_DNA-bind_8"/>
    <property type="match status" value="1"/>
</dbReference>
<evidence type="ECO:0000256" key="1">
    <source>
        <dbReference type="SAM" id="MobiDB-lite"/>
    </source>
</evidence>
<dbReference type="Proteomes" id="UP001358417">
    <property type="component" value="Unassembled WGS sequence"/>
</dbReference>
<name>A0AAV9N677_9EURO</name>
<feature type="compositionally biased region" description="Basic and acidic residues" evidence="1">
    <location>
        <begin position="75"/>
        <end position="94"/>
    </location>
</feature>
<proteinExistence type="predicted"/>
<dbReference type="EMBL" id="JAVRRD010000017">
    <property type="protein sequence ID" value="KAK5050559.1"/>
    <property type="molecule type" value="Genomic_DNA"/>
</dbReference>
<gene>
    <name evidence="3" type="ORF">LTR84_003840</name>
</gene>
<feature type="region of interest" description="Disordered" evidence="1">
    <location>
        <begin position="154"/>
        <end position="173"/>
    </location>
</feature>
<reference evidence="3 4" key="1">
    <citation type="submission" date="2023-08" db="EMBL/GenBank/DDBJ databases">
        <title>Black Yeasts Isolated from many extreme environments.</title>
        <authorList>
            <person name="Coleine C."/>
            <person name="Stajich J.E."/>
            <person name="Selbmann L."/>
        </authorList>
    </citation>
    <scope>NUCLEOTIDE SEQUENCE [LARGE SCALE GENOMIC DNA]</scope>
    <source>
        <strain evidence="3 4">CCFEE 5792</strain>
    </source>
</reference>
<comment type="caution">
    <text evidence="3">The sequence shown here is derived from an EMBL/GenBank/DDBJ whole genome shotgun (WGS) entry which is preliminary data.</text>
</comment>
<organism evidence="3 4">
    <name type="scientific">Exophiala bonariae</name>
    <dbReference type="NCBI Taxonomy" id="1690606"/>
    <lineage>
        <taxon>Eukaryota</taxon>
        <taxon>Fungi</taxon>
        <taxon>Dikarya</taxon>
        <taxon>Ascomycota</taxon>
        <taxon>Pezizomycotina</taxon>
        <taxon>Eurotiomycetes</taxon>
        <taxon>Chaetothyriomycetidae</taxon>
        <taxon>Chaetothyriales</taxon>
        <taxon>Herpotrichiellaceae</taxon>
        <taxon>Exophiala</taxon>
    </lineage>
</organism>
<dbReference type="InterPro" id="IPR054505">
    <property type="entry name" value="Myb_DNA-bind_8"/>
</dbReference>
<feature type="compositionally biased region" description="Polar residues" evidence="1">
    <location>
        <begin position="412"/>
        <end position="421"/>
    </location>
</feature>
<dbReference type="AlphaFoldDB" id="A0AAV9N677"/>
<evidence type="ECO:0000313" key="3">
    <source>
        <dbReference type="EMBL" id="KAK5050559.1"/>
    </source>
</evidence>
<feature type="region of interest" description="Disordered" evidence="1">
    <location>
        <begin position="387"/>
        <end position="424"/>
    </location>
</feature>
<keyword evidence="4" id="KW-1185">Reference proteome</keyword>
<sequence>MASLRRSKNYASDAQTPMFLYAILKQLDLRSVDWNAVADKLDISNGHAARMRYSRMKTQFEGVPTQPRAPRPKKEKANNKPAAKDTTKGKRQLLEEEEERLNKEQVINSEVVYPAGKRCKRNAELEVTASFHPLRRNIYERFVDPHWPAPMIRVETPMNGTTGNTSIDDPRTQPIVKEEPGGCSSHLSNLSPFIKKESVGLLEHSTSTAATHGNIKIEPGWTDAFDTSDSFLTNTRTGGFQISSHADGVMRRPFFQHPGNSAVPTIDPSCLITRTRPEPMGVSPFLRHRPIADYFPVQPPAPCLNTNFMFNSNATTFEDMLTMPLQECNQSDIGTDGLAAGTDTTIMDPGSLNAPCAAEVITHAKPQLELSSNDVGHFDQFVELSPQPPMAAETGSMANEATADENRENDSNTDVTTTSENDNQDGVYEVENVQIKQEIIEIYD</sequence>
<dbReference type="RefSeq" id="XP_064705145.1">
    <property type="nucleotide sequence ID" value="XM_064847424.1"/>
</dbReference>
<feature type="compositionally biased region" description="Polar residues" evidence="1">
    <location>
        <begin position="158"/>
        <end position="167"/>
    </location>
</feature>
<accession>A0AAV9N677</accession>
<feature type="domain" description="Myb-like DNA-binding" evidence="2">
    <location>
        <begin position="16"/>
        <end position="61"/>
    </location>
</feature>
<dbReference type="GeneID" id="89972023"/>
<feature type="region of interest" description="Disordered" evidence="1">
    <location>
        <begin position="57"/>
        <end position="98"/>
    </location>
</feature>
<evidence type="ECO:0000259" key="2">
    <source>
        <dbReference type="Pfam" id="PF22980"/>
    </source>
</evidence>